<evidence type="ECO:0000313" key="1">
    <source>
        <dbReference type="EMBL" id="UVF62219.1"/>
    </source>
</evidence>
<keyword evidence="2" id="KW-1185">Reference proteome</keyword>
<sequence>MSEVDNLNRRVTEIEIQIKKIIENEQKIIKDIQNFISSTLVK</sequence>
<organism evidence="1 2">
    <name type="scientific">Nitrososphaeria virus YSH_1032793</name>
    <dbReference type="NCBI Taxonomy" id="3071320"/>
    <lineage>
        <taxon>Viruses</taxon>
        <taxon>Duplodnaviria</taxon>
        <taxon>Heunggongvirae</taxon>
        <taxon>Uroviricota</taxon>
        <taxon>Caudoviricetes</taxon>
        <taxon>Juravirales</taxon>
        <taxon>Yanlukaviridae</taxon>
        <taxon>Sweetvirus</taxon>
        <taxon>Sweetvirus yangshanense</taxon>
    </lineage>
</organism>
<evidence type="ECO:0000313" key="2">
    <source>
        <dbReference type="Proteomes" id="UP001156951"/>
    </source>
</evidence>
<accession>A0A976UAA8</accession>
<dbReference type="Proteomes" id="UP001156951">
    <property type="component" value="Segment"/>
</dbReference>
<dbReference type="EMBL" id="ON649698">
    <property type="protein sequence ID" value="UVF62219.1"/>
    <property type="molecule type" value="Genomic_DNA"/>
</dbReference>
<proteinExistence type="predicted"/>
<protein>
    <submittedName>
        <fullName evidence="1">Uncharacterized protein</fullName>
    </submittedName>
</protein>
<name>A0A976UAA8_9CAUD</name>
<reference evidence="1 2" key="1">
    <citation type="submission" date="2022-05" db="EMBL/GenBank/DDBJ databases">
        <title>Diverse viruses of marine archaea discovered using metagenomics.</title>
        <authorList>
            <person name="Zhou Y."/>
        </authorList>
    </citation>
    <scope>NUCLEOTIDE SEQUENCE [LARGE SCALE GENOMIC DNA]</scope>
    <source>
        <strain evidence="1">YSH_1032793</strain>
    </source>
</reference>